<dbReference type="InterPro" id="IPR001387">
    <property type="entry name" value="Cro/C1-type_HTH"/>
</dbReference>
<protein>
    <recommendedName>
        <fullName evidence="1">HTH cro/C1-type domain-containing protein</fullName>
    </recommendedName>
</protein>
<evidence type="ECO:0000259" key="1">
    <source>
        <dbReference type="Pfam" id="PF01381"/>
    </source>
</evidence>
<comment type="caution">
    <text evidence="2">The sequence shown here is derived from an EMBL/GenBank/DDBJ whole genome shotgun (WGS) entry which is preliminary data.</text>
</comment>
<dbReference type="CDD" id="cd00093">
    <property type="entry name" value="HTH_XRE"/>
    <property type="match status" value="1"/>
</dbReference>
<name>A0A2S6AKT8_9NOCA</name>
<dbReference type="AlphaFoldDB" id="A0A2S6AKT8"/>
<proteinExistence type="predicted"/>
<dbReference type="EMBL" id="PSZC01000018">
    <property type="protein sequence ID" value="PPJ35832.1"/>
    <property type="molecule type" value="Genomic_DNA"/>
</dbReference>
<gene>
    <name evidence="2" type="ORF">C5E45_23795</name>
</gene>
<dbReference type="Proteomes" id="UP000239874">
    <property type="component" value="Unassembled WGS sequence"/>
</dbReference>
<reference evidence="2 3" key="1">
    <citation type="submission" date="2018-02" db="EMBL/GenBank/DDBJ databases">
        <title>8 Nocardia nova and 1 Nocardia cyriacigeorgica strain used for evolution to TMP-SMX.</title>
        <authorList>
            <person name="Mehta H."/>
            <person name="Weng J."/>
            <person name="Shamoo Y."/>
        </authorList>
    </citation>
    <scope>NUCLEOTIDE SEQUENCE [LARGE SCALE GENOMIC DNA]</scope>
    <source>
        <strain evidence="2 3">MDA3139</strain>
    </source>
</reference>
<evidence type="ECO:0000313" key="3">
    <source>
        <dbReference type="Proteomes" id="UP000239874"/>
    </source>
</evidence>
<feature type="domain" description="HTH cro/C1-type" evidence="1">
    <location>
        <begin position="16"/>
        <end position="53"/>
    </location>
</feature>
<organism evidence="2 3">
    <name type="scientific">Nocardia nova</name>
    <dbReference type="NCBI Taxonomy" id="37330"/>
    <lineage>
        <taxon>Bacteria</taxon>
        <taxon>Bacillati</taxon>
        <taxon>Actinomycetota</taxon>
        <taxon>Actinomycetes</taxon>
        <taxon>Mycobacteriales</taxon>
        <taxon>Nocardiaceae</taxon>
        <taxon>Nocardia</taxon>
    </lineage>
</organism>
<dbReference type="Pfam" id="PF01381">
    <property type="entry name" value="HTH_3"/>
    <property type="match status" value="1"/>
</dbReference>
<accession>A0A2S6AKT8</accession>
<sequence>MSAQSPDQLVRKGGILRERRQMDLRRSLRAAAEIAGLSHTALAHYESGHRAPSRNFEQLDAAYGFVAGSVYNLYACDQIPVKAEPPPPPSPTLPSSDFPIDFPVADLIELTQADREFDELARGSDDPEWVALRRRYGRFTSRMLRRYVIAQAEGRRAAGVENDPFLSALLTTQLAREPLSDDEQERDELRYLKWLLGQTGVLSKEDKARYTKRFQAHTQGR</sequence>
<evidence type="ECO:0000313" key="2">
    <source>
        <dbReference type="EMBL" id="PPJ35832.1"/>
    </source>
</evidence>